<accession>A0A811L0I7</accession>
<feature type="compositionally biased region" description="Basic and acidic residues" evidence="1">
    <location>
        <begin position="1"/>
        <end position="44"/>
    </location>
</feature>
<keyword evidence="3" id="KW-1185">Reference proteome</keyword>
<dbReference type="EMBL" id="CAJFDH010000004">
    <property type="protein sequence ID" value="CAD5220931.1"/>
    <property type="molecule type" value="Genomic_DNA"/>
</dbReference>
<gene>
    <name evidence="2" type="ORF">BOKJ2_LOCUS9191</name>
</gene>
<feature type="region of interest" description="Disordered" evidence="1">
    <location>
        <begin position="1"/>
        <end position="68"/>
    </location>
</feature>
<dbReference type="Gene3D" id="6.10.140.1430">
    <property type="match status" value="1"/>
</dbReference>
<evidence type="ECO:0000313" key="2">
    <source>
        <dbReference type="EMBL" id="CAD5220931.1"/>
    </source>
</evidence>
<reference evidence="2" key="1">
    <citation type="submission" date="2020-09" db="EMBL/GenBank/DDBJ databases">
        <authorList>
            <person name="Kikuchi T."/>
        </authorList>
    </citation>
    <scope>NUCLEOTIDE SEQUENCE</scope>
    <source>
        <strain evidence="2">SH1</strain>
    </source>
</reference>
<dbReference type="OrthoDB" id="5806609at2759"/>
<dbReference type="AlphaFoldDB" id="A0A811L0I7"/>
<dbReference type="EMBL" id="CAJFCW020000004">
    <property type="protein sequence ID" value="CAG9114323.1"/>
    <property type="molecule type" value="Genomic_DNA"/>
</dbReference>
<evidence type="ECO:0000313" key="3">
    <source>
        <dbReference type="Proteomes" id="UP000614601"/>
    </source>
</evidence>
<protein>
    <submittedName>
        <fullName evidence="2">Uncharacterized protein</fullName>
    </submittedName>
</protein>
<organism evidence="2 3">
    <name type="scientific">Bursaphelenchus okinawaensis</name>
    <dbReference type="NCBI Taxonomy" id="465554"/>
    <lineage>
        <taxon>Eukaryota</taxon>
        <taxon>Metazoa</taxon>
        <taxon>Ecdysozoa</taxon>
        <taxon>Nematoda</taxon>
        <taxon>Chromadorea</taxon>
        <taxon>Rhabditida</taxon>
        <taxon>Tylenchina</taxon>
        <taxon>Tylenchomorpha</taxon>
        <taxon>Aphelenchoidea</taxon>
        <taxon>Aphelenchoididae</taxon>
        <taxon>Bursaphelenchus</taxon>
    </lineage>
</organism>
<dbReference type="Proteomes" id="UP000614601">
    <property type="component" value="Unassembled WGS sequence"/>
</dbReference>
<feature type="compositionally biased region" description="Polar residues" evidence="1">
    <location>
        <begin position="46"/>
        <end position="57"/>
    </location>
</feature>
<comment type="caution">
    <text evidence="2">The sequence shown here is derived from an EMBL/GenBank/DDBJ whole genome shotgun (WGS) entry which is preliminary data.</text>
</comment>
<proteinExistence type="predicted"/>
<sequence>MEDKGIFEKAKDKMGDMADSIKDTAQSAKEKVVGSAHENKEKASDMASNAKDNTQDALNKAGDKLKGR</sequence>
<dbReference type="Proteomes" id="UP000783686">
    <property type="component" value="Unassembled WGS sequence"/>
</dbReference>
<name>A0A811L0I7_9BILA</name>
<evidence type="ECO:0000256" key="1">
    <source>
        <dbReference type="SAM" id="MobiDB-lite"/>
    </source>
</evidence>